<dbReference type="AlphaFoldDB" id="A0AAV5TIW8"/>
<dbReference type="GO" id="GO:0016020">
    <property type="term" value="C:membrane"/>
    <property type="evidence" value="ECO:0007669"/>
    <property type="project" value="UniProtKB-SubCell"/>
</dbReference>
<accession>A0AAV5TIW8</accession>
<dbReference type="PROSITE" id="PS51257">
    <property type="entry name" value="PROKAR_LIPOPROTEIN"/>
    <property type="match status" value="1"/>
</dbReference>
<evidence type="ECO:0000256" key="2">
    <source>
        <dbReference type="ARBA" id="ARBA00009166"/>
    </source>
</evidence>
<organism evidence="7 8">
    <name type="scientific">Pristionchus entomophagus</name>
    <dbReference type="NCBI Taxonomy" id="358040"/>
    <lineage>
        <taxon>Eukaryota</taxon>
        <taxon>Metazoa</taxon>
        <taxon>Ecdysozoa</taxon>
        <taxon>Nematoda</taxon>
        <taxon>Chromadorea</taxon>
        <taxon>Rhabditida</taxon>
        <taxon>Rhabditina</taxon>
        <taxon>Diplogasteromorpha</taxon>
        <taxon>Diplogasteroidea</taxon>
        <taxon>Neodiplogasteridae</taxon>
        <taxon>Pristionchus</taxon>
    </lineage>
</organism>
<dbReference type="PANTHER" id="PTHR22945">
    <property type="entry name" value="SERPENTINE RECEPTOR, CLASS D DELTA"/>
    <property type="match status" value="1"/>
</dbReference>
<keyword evidence="8" id="KW-1185">Reference proteome</keyword>
<gene>
    <name evidence="7" type="ORF">PENTCL1PPCAC_16424</name>
</gene>
<feature type="transmembrane region" description="Helical" evidence="6">
    <location>
        <begin position="134"/>
        <end position="157"/>
    </location>
</feature>
<evidence type="ECO:0000313" key="8">
    <source>
        <dbReference type="Proteomes" id="UP001432027"/>
    </source>
</evidence>
<dbReference type="InterPro" id="IPR050920">
    <property type="entry name" value="Nematode_rcpt-like_delta"/>
</dbReference>
<dbReference type="EMBL" id="BTSX01000004">
    <property type="protein sequence ID" value="GMS94249.1"/>
    <property type="molecule type" value="Genomic_DNA"/>
</dbReference>
<dbReference type="SUPFAM" id="SSF81321">
    <property type="entry name" value="Family A G protein-coupled receptor-like"/>
    <property type="match status" value="1"/>
</dbReference>
<comment type="similarity">
    <text evidence="2">Belongs to the nematode receptor-like protein srd family.</text>
</comment>
<keyword evidence="3 6" id="KW-0812">Transmembrane</keyword>
<feature type="transmembrane region" description="Helical" evidence="6">
    <location>
        <begin position="12"/>
        <end position="33"/>
    </location>
</feature>
<evidence type="ECO:0008006" key="9">
    <source>
        <dbReference type="Google" id="ProtNLM"/>
    </source>
</evidence>
<protein>
    <recommendedName>
        <fullName evidence="9">G protein-coupled receptor</fullName>
    </recommendedName>
</protein>
<dbReference type="InterPro" id="IPR019421">
    <property type="entry name" value="7TM_GPCR_serpentine_rcpt_Srd"/>
</dbReference>
<proteinExistence type="inferred from homology"/>
<sequence>MLKMLDEYDLPAQIFTISLSCFGVVANSMLLLAIKTRSTKAFRSYSTILINCTTVDLVASIAAALSVTRLVSLHATSTTFLIFTGFCSYAGRLPCWLSHVIANQMWTTSNYFLCFAFAHRFLSIRKRTISQIEVLVISTSIHIMNFLTAIALFLLFLDNYCTAEDVLAARPNYRPIQLTNFEFGKYFLNN</sequence>
<evidence type="ECO:0000256" key="6">
    <source>
        <dbReference type="SAM" id="Phobius"/>
    </source>
</evidence>
<comment type="subcellular location">
    <subcellularLocation>
        <location evidence="1">Membrane</location>
        <topology evidence="1">Multi-pass membrane protein</topology>
    </subcellularLocation>
</comment>
<dbReference type="Pfam" id="PF10317">
    <property type="entry name" value="7TM_GPCR_Srd"/>
    <property type="match status" value="1"/>
</dbReference>
<evidence type="ECO:0000313" key="7">
    <source>
        <dbReference type="EMBL" id="GMS94249.1"/>
    </source>
</evidence>
<name>A0AAV5TIW8_9BILA</name>
<feature type="transmembrane region" description="Helical" evidence="6">
    <location>
        <begin position="45"/>
        <end position="65"/>
    </location>
</feature>
<keyword evidence="5 6" id="KW-0472">Membrane</keyword>
<evidence type="ECO:0000256" key="4">
    <source>
        <dbReference type="ARBA" id="ARBA00022989"/>
    </source>
</evidence>
<dbReference type="PANTHER" id="PTHR22945:SF40">
    <property type="entry name" value="SERPENTINE RECEPTOR, CLASS D (DELTA)-RELATED"/>
    <property type="match status" value="1"/>
</dbReference>
<dbReference type="Proteomes" id="UP001432027">
    <property type="component" value="Unassembled WGS sequence"/>
</dbReference>
<feature type="non-terminal residue" evidence="7">
    <location>
        <position position="190"/>
    </location>
</feature>
<reference evidence="7" key="1">
    <citation type="submission" date="2023-10" db="EMBL/GenBank/DDBJ databases">
        <title>Genome assembly of Pristionchus species.</title>
        <authorList>
            <person name="Yoshida K."/>
            <person name="Sommer R.J."/>
        </authorList>
    </citation>
    <scope>NUCLEOTIDE SEQUENCE</scope>
    <source>
        <strain evidence="7">RS0144</strain>
    </source>
</reference>
<feature type="transmembrane region" description="Helical" evidence="6">
    <location>
        <begin position="71"/>
        <end position="91"/>
    </location>
</feature>
<evidence type="ECO:0000256" key="3">
    <source>
        <dbReference type="ARBA" id="ARBA00022692"/>
    </source>
</evidence>
<keyword evidence="4 6" id="KW-1133">Transmembrane helix</keyword>
<comment type="caution">
    <text evidence="7">The sequence shown here is derived from an EMBL/GenBank/DDBJ whole genome shotgun (WGS) entry which is preliminary data.</text>
</comment>
<evidence type="ECO:0000256" key="1">
    <source>
        <dbReference type="ARBA" id="ARBA00004141"/>
    </source>
</evidence>
<evidence type="ECO:0000256" key="5">
    <source>
        <dbReference type="ARBA" id="ARBA00023136"/>
    </source>
</evidence>